<dbReference type="Pfam" id="PF04564">
    <property type="entry name" value="U-box"/>
    <property type="match status" value="1"/>
</dbReference>
<comment type="caution">
    <text evidence="4">The sequence shown here is derived from an EMBL/GenBank/DDBJ whole genome shotgun (WGS) entry which is preliminary data.</text>
</comment>
<evidence type="ECO:0000256" key="2">
    <source>
        <dbReference type="ARBA" id="ARBA00022679"/>
    </source>
</evidence>
<dbReference type="GO" id="GO:0005634">
    <property type="term" value="C:nucleus"/>
    <property type="evidence" value="ECO:0007669"/>
    <property type="project" value="TreeGrafter"/>
</dbReference>
<dbReference type="InterPro" id="IPR045132">
    <property type="entry name" value="UBE4"/>
</dbReference>
<dbReference type="UniPathway" id="UPA00143"/>
<proteinExistence type="predicted"/>
<feature type="domain" description="U-box" evidence="3">
    <location>
        <begin position="116"/>
        <end position="192"/>
    </location>
</feature>
<sequence>MTFVKIAEIYVHIARGDKDNIFPDAISKDGRSYNEKVYFLRMNCLAWCGCLWTYFLSVSTMYPEAPKLKQLFASAADILWKIGEDGRVIEEFIQLGLKAKAAASEAMDAEMTLGEIPEEFMDPIQVQFLLFLRSKRSSKHTKTNYTSEDVKSMGCQNRMQTDPFNRSHLTQDMLIPNTELKQRIDEFIRSRRRGGHVAVKPSNDATEMVE</sequence>
<dbReference type="InterPro" id="IPR013083">
    <property type="entry name" value="Znf_RING/FYVE/PHD"/>
</dbReference>
<dbReference type="PANTHER" id="PTHR13931:SF2">
    <property type="entry name" value="UBIQUITIN CONJUGATION FACTOR E4 B"/>
    <property type="match status" value="1"/>
</dbReference>
<dbReference type="GO" id="GO:0034450">
    <property type="term" value="F:ubiquitin-ubiquitin ligase activity"/>
    <property type="evidence" value="ECO:0007669"/>
    <property type="project" value="InterPro"/>
</dbReference>
<evidence type="ECO:0000313" key="5">
    <source>
        <dbReference type="Proteomes" id="UP000287651"/>
    </source>
</evidence>
<dbReference type="AlphaFoldDB" id="A0A427B257"/>
<dbReference type="EMBL" id="AMZH03000670">
    <property type="protein sequence ID" value="RRT82554.1"/>
    <property type="molecule type" value="Genomic_DNA"/>
</dbReference>
<keyword evidence="2" id="KW-0808">Transferase</keyword>
<reference evidence="4 5" key="1">
    <citation type="journal article" date="2014" name="Agronomy (Basel)">
        <title>A Draft Genome Sequence for Ensete ventricosum, the Drought-Tolerant Tree Against Hunger.</title>
        <authorList>
            <person name="Harrison J."/>
            <person name="Moore K.A."/>
            <person name="Paszkiewicz K."/>
            <person name="Jones T."/>
            <person name="Grant M."/>
            <person name="Ambacheew D."/>
            <person name="Muzemil S."/>
            <person name="Studholme D.J."/>
        </authorList>
    </citation>
    <scope>NUCLEOTIDE SEQUENCE [LARGE SCALE GENOMIC DNA]</scope>
</reference>
<dbReference type="GO" id="GO:0005737">
    <property type="term" value="C:cytoplasm"/>
    <property type="evidence" value="ECO:0007669"/>
    <property type="project" value="TreeGrafter"/>
</dbReference>
<name>A0A427B257_ENSVE</name>
<comment type="pathway">
    <text evidence="1">Protein modification; protein ubiquitination.</text>
</comment>
<gene>
    <name evidence="4" type="ORF">B296_00008872</name>
</gene>
<evidence type="ECO:0000313" key="4">
    <source>
        <dbReference type="EMBL" id="RRT82554.1"/>
    </source>
</evidence>
<evidence type="ECO:0000259" key="3">
    <source>
        <dbReference type="Pfam" id="PF04564"/>
    </source>
</evidence>
<dbReference type="GO" id="GO:0000209">
    <property type="term" value="P:protein polyubiquitination"/>
    <property type="evidence" value="ECO:0007669"/>
    <property type="project" value="TreeGrafter"/>
</dbReference>
<accession>A0A427B257</accession>
<dbReference type="Gene3D" id="3.30.40.10">
    <property type="entry name" value="Zinc/RING finger domain, C3HC4 (zinc finger)"/>
    <property type="match status" value="1"/>
</dbReference>
<dbReference type="SUPFAM" id="SSF57850">
    <property type="entry name" value="RING/U-box"/>
    <property type="match status" value="1"/>
</dbReference>
<dbReference type="Proteomes" id="UP000287651">
    <property type="component" value="Unassembled WGS sequence"/>
</dbReference>
<evidence type="ECO:0000256" key="1">
    <source>
        <dbReference type="ARBA" id="ARBA00004906"/>
    </source>
</evidence>
<dbReference type="GO" id="GO:0000151">
    <property type="term" value="C:ubiquitin ligase complex"/>
    <property type="evidence" value="ECO:0007669"/>
    <property type="project" value="InterPro"/>
</dbReference>
<dbReference type="InterPro" id="IPR003613">
    <property type="entry name" value="Ubox_domain"/>
</dbReference>
<organism evidence="4 5">
    <name type="scientific">Ensete ventricosum</name>
    <name type="common">Abyssinian banana</name>
    <name type="synonym">Musa ensete</name>
    <dbReference type="NCBI Taxonomy" id="4639"/>
    <lineage>
        <taxon>Eukaryota</taxon>
        <taxon>Viridiplantae</taxon>
        <taxon>Streptophyta</taxon>
        <taxon>Embryophyta</taxon>
        <taxon>Tracheophyta</taxon>
        <taxon>Spermatophyta</taxon>
        <taxon>Magnoliopsida</taxon>
        <taxon>Liliopsida</taxon>
        <taxon>Zingiberales</taxon>
        <taxon>Musaceae</taxon>
        <taxon>Ensete</taxon>
    </lineage>
</organism>
<dbReference type="GO" id="GO:0036503">
    <property type="term" value="P:ERAD pathway"/>
    <property type="evidence" value="ECO:0007669"/>
    <property type="project" value="InterPro"/>
</dbReference>
<dbReference type="PANTHER" id="PTHR13931">
    <property type="entry name" value="UBIQUITINATION FACTOR E4"/>
    <property type="match status" value="1"/>
</dbReference>
<protein>
    <recommendedName>
        <fullName evidence="3">U-box domain-containing protein</fullName>
    </recommendedName>
</protein>